<comment type="caution">
    <text evidence="3">The sequence shown here is derived from an EMBL/GenBank/DDBJ whole genome shotgun (WGS) entry which is preliminary data.</text>
</comment>
<feature type="region of interest" description="Disordered" evidence="1">
    <location>
        <begin position="135"/>
        <end position="159"/>
    </location>
</feature>
<feature type="compositionally biased region" description="Low complexity" evidence="1">
    <location>
        <begin position="149"/>
        <end position="159"/>
    </location>
</feature>
<reference evidence="3" key="1">
    <citation type="journal article" date="2023" name="G3 (Bethesda)">
        <title>Whole genome assembly and annotation of the endangered Caribbean coral Acropora cervicornis.</title>
        <authorList>
            <person name="Selwyn J.D."/>
            <person name="Vollmer S.V."/>
        </authorList>
    </citation>
    <scope>NUCLEOTIDE SEQUENCE</scope>
    <source>
        <strain evidence="3">K2</strain>
    </source>
</reference>
<dbReference type="PANTHER" id="PTHR47331:SF6">
    <property type="entry name" value="DOUBLECORTIN DOMAIN-CONTAINING PROTEIN"/>
    <property type="match status" value="1"/>
</dbReference>
<dbReference type="InterPro" id="IPR005312">
    <property type="entry name" value="DUF1759"/>
</dbReference>
<dbReference type="PROSITE" id="PS50994">
    <property type="entry name" value="INTEGRASE"/>
    <property type="match status" value="1"/>
</dbReference>
<dbReference type="Proteomes" id="UP001249851">
    <property type="component" value="Unassembled WGS sequence"/>
</dbReference>
<dbReference type="GO" id="GO:0015074">
    <property type="term" value="P:DNA integration"/>
    <property type="evidence" value="ECO:0007669"/>
    <property type="project" value="InterPro"/>
</dbReference>
<dbReference type="Gene3D" id="3.30.420.10">
    <property type="entry name" value="Ribonuclease H-like superfamily/Ribonuclease H"/>
    <property type="match status" value="1"/>
</dbReference>
<proteinExistence type="predicted"/>
<feature type="region of interest" description="Disordered" evidence="1">
    <location>
        <begin position="1929"/>
        <end position="1951"/>
    </location>
</feature>
<keyword evidence="4" id="KW-1185">Reference proteome</keyword>
<feature type="region of interest" description="Disordered" evidence="1">
    <location>
        <begin position="1"/>
        <end position="31"/>
    </location>
</feature>
<feature type="compositionally biased region" description="Basic residues" evidence="1">
    <location>
        <begin position="521"/>
        <end position="532"/>
    </location>
</feature>
<reference evidence="3" key="2">
    <citation type="journal article" date="2023" name="Science">
        <title>Genomic signatures of disease resistance in endangered staghorn corals.</title>
        <authorList>
            <person name="Vollmer S.V."/>
            <person name="Selwyn J.D."/>
            <person name="Despard B.A."/>
            <person name="Roesel C.L."/>
        </authorList>
    </citation>
    <scope>NUCLEOTIDE SEQUENCE</scope>
    <source>
        <strain evidence="3">K2</strain>
    </source>
</reference>
<sequence>MSDCGDQLHILDGERNTESPKASSDLGTRPRTLSRKALQNATERKRHVVSTLHDKLKHIIQSVGEEKQAHNVGNILNDLITITKDLKAALIELENLYANDKYGDYKGETITNERWIINRAEALIEEIKYKEAKKLAETHSCQSRRSRRSNSSCSNSTTSSAARMKAIAEAAAARENAQFERLIAEKEHAHKEREAEIERKRQQERTEHEKELSILAANRKVAVADAKLKAIERVIDEEENESKDEISEMPKLKSEVRTEDWVRTNFTVQNPPQETSCEPEKSNHINFSPNGLPASSTPILEASVSHLIESLALSNKKVVAGLSRQSLPKCHPDTFSGDPTLFHPWKEAFKAMINDAEVSPMQEINYLRRFTTGEPQRLVDNYRKRNHHNPHALLENLWSELERRFGNAAVITNALLDRMHTTASFNENENKKLQEFADLCEDVESQVAYLPGLACLNYPNAIQPIADKLPPPLRGKWEKQVAKYSDRNGGAYPSFSLFSQLVQNHARVKNDPNIHIGAKQPKQRPLSRRVLKSRTERDLKDPHTSRYKEEERAKHCLFHNKVGHNLEECRAFATKTFQEKTDWISKAGICFKCLSGDHQANVCERKIRCRICGDNRHLSLLHKEKLHSTQNDSEAVNARCTSVCNINGGVSCSKILLVDVLSKITTDSPHRVYAIIDEQSNTSLISSELADELGADGPREKYYLSTCTSEHETKYGRRVPGVYIRSLNGIKLDLPTLVECESIPRDKREIPTPETAARFPHLKQIAEEIPPLDDNAEVHLLIGRDAPELLKVRSFINGPKGAPWAQRLSLGWTISGQTCLDLAGGPRHAVVRRTNVLSNDDIALTEAHSNQMPLQTYELMPCPNRFKITGTLSDQQERIRENVFHTSPYDNDVSLSCDDLKFLRIMEAEIHKNETGHWEMPLPFRQKEVRMPNNYAQASSRLKGLLRTLNKKPQMQRDYFAFMEKIFERGHASPVPLEDTREKTRSGQVWYLPHFGVYHPKKPTQIRVVFDSSAEYNGVSLNKELLPGPDLMNSLFGVLIRFRRENVAVMCDIEQMFHSFHVNPQHRDFLRFLWYEGNTPENSIIEYQMNVHLFGNGPSPAVASYGLKKTASDGEEKFGEAAARFVHRNFYVDDGVTSLPTADEAIELLTTTQKMLAEANLRLHKVISNSVKVMEAFPNEDRGKDLRDLDLRCDPLPPQRSLGVYWNLEKDAFTYKVDPTDKPFTRRGVLSIVNSIYDPLGLAAPVLLEGKLILQHLVIMGKKTLDKPLGWDDPLPEAQSDQWKRWRNSLPDLEKIALPRCYHPKEFGNITRAEIHTFSDASKDAIGACVYLRLLNDKEEISNTLIFGQSKVAPVQTTSIPRLELCAAVLAAQAASRILKEIDMKIDEVTFYTDSKVVLGYIQNDSRRFHVYVANRVQLIRRLSDPHRWRYVDTSQNPADLATRRLSVSDLVKSNWLTGPQFLNNPTATLSLEPKEFLLDQYDPEVRKVSVHVTHTTDRSSLSTSSFSRFSSFTSLQRAIANLIVVIKKFKLRKNKLREVKRERKPPVESEHRGPTLLELQQATTVIIKAVQREVYADEFKLQHEIRTAEGNRGVRTNELKHMIKRSTLYHLNPFIDDDGILRVGGRLRRSKLEYREKHPVLMPKKHHVTTLIVRHYHLQVHHQGRLMTHGAIRQAGYWLVNGNQVVSNELKSCVTCKRLRGRPLEQQMADLPNDRMEETAPFTYVGFDVFGPWSIQSRKTRGAAATSKRWGLLFTCLNSRAVHIEVLESMDSSSFICALRRFFALRGPVSLLRCDRGTNFIGGKSELDNPLNLLDDAKLERFTKEHNCEWHFNPPHASHFGGVWERQIGTIRRVLDGMMMELGRSQLTHELLVTLMAEVSAIVNARPLATVPSDTEATAFVTCHAVMREDTTSCSHTRSLRASRSLFTPPLETGSISSGPPRRKWSSPQPNLNVGDVVVVKEVDAHRNDWPLRRIKEPIRSDDGLVRKAHVEL</sequence>
<dbReference type="EMBL" id="JARQWQ010000047">
    <property type="protein sequence ID" value="KAK2557901.1"/>
    <property type="molecule type" value="Genomic_DNA"/>
</dbReference>
<dbReference type="InterPro" id="IPR008042">
    <property type="entry name" value="Retrotrans_Pao"/>
</dbReference>
<evidence type="ECO:0000313" key="3">
    <source>
        <dbReference type="EMBL" id="KAK2557901.1"/>
    </source>
</evidence>
<feature type="compositionally biased region" description="Basic and acidic residues" evidence="1">
    <location>
        <begin position="9"/>
        <end position="18"/>
    </location>
</feature>
<evidence type="ECO:0000313" key="4">
    <source>
        <dbReference type="Proteomes" id="UP001249851"/>
    </source>
</evidence>
<dbReference type="InterPro" id="IPR012337">
    <property type="entry name" value="RNaseH-like_sf"/>
</dbReference>
<dbReference type="PANTHER" id="PTHR47331">
    <property type="entry name" value="PHD-TYPE DOMAIN-CONTAINING PROTEIN"/>
    <property type="match status" value="1"/>
</dbReference>
<feature type="region of interest" description="Disordered" evidence="1">
    <location>
        <begin position="187"/>
        <end position="211"/>
    </location>
</feature>
<dbReference type="Pfam" id="PF18701">
    <property type="entry name" value="DUF5641"/>
    <property type="match status" value="1"/>
</dbReference>
<dbReference type="InterPro" id="IPR043502">
    <property type="entry name" value="DNA/RNA_pol_sf"/>
</dbReference>
<dbReference type="GO" id="GO:0003676">
    <property type="term" value="F:nucleic acid binding"/>
    <property type="evidence" value="ECO:0007669"/>
    <property type="project" value="InterPro"/>
</dbReference>
<dbReference type="SUPFAM" id="SSF56672">
    <property type="entry name" value="DNA/RNA polymerases"/>
    <property type="match status" value="1"/>
</dbReference>
<name>A0AAD9QBL3_ACRCE</name>
<feature type="domain" description="Integrase catalytic" evidence="2">
    <location>
        <begin position="1718"/>
        <end position="1905"/>
    </location>
</feature>
<feature type="compositionally biased region" description="Basic and acidic residues" evidence="1">
    <location>
        <begin position="533"/>
        <end position="546"/>
    </location>
</feature>
<dbReference type="Pfam" id="PF03564">
    <property type="entry name" value="DUF1759"/>
    <property type="match status" value="1"/>
</dbReference>
<dbReference type="InterPro" id="IPR036397">
    <property type="entry name" value="RNaseH_sf"/>
</dbReference>
<organism evidence="3 4">
    <name type="scientific">Acropora cervicornis</name>
    <name type="common">Staghorn coral</name>
    <dbReference type="NCBI Taxonomy" id="6130"/>
    <lineage>
        <taxon>Eukaryota</taxon>
        <taxon>Metazoa</taxon>
        <taxon>Cnidaria</taxon>
        <taxon>Anthozoa</taxon>
        <taxon>Hexacorallia</taxon>
        <taxon>Scleractinia</taxon>
        <taxon>Astrocoeniina</taxon>
        <taxon>Acroporidae</taxon>
        <taxon>Acropora</taxon>
    </lineage>
</organism>
<feature type="region of interest" description="Disordered" evidence="1">
    <location>
        <begin position="514"/>
        <end position="546"/>
    </location>
</feature>
<dbReference type="InterPro" id="IPR040676">
    <property type="entry name" value="DUF5641"/>
</dbReference>
<evidence type="ECO:0000259" key="2">
    <source>
        <dbReference type="PROSITE" id="PS50994"/>
    </source>
</evidence>
<gene>
    <name evidence="3" type="ORF">P5673_019884</name>
</gene>
<dbReference type="InterPro" id="IPR001584">
    <property type="entry name" value="Integrase_cat-core"/>
</dbReference>
<dbReference type="SUPFAM" id="SSF53098">
    <property type="entry name" value="Ribonuclease H-like"/>
    <property type="match status" value="1"/>
</dbReference>
<accession>A0AAD9QBL3</accession>
<dbReference type="CDD" id="cd01644">
    <property type="entry name" value="RT_pepA17"/>
    <property type="match status" value="1"/>
</dbReference>
<evidence type="ECO:0000256" key="1">
    <source>
        <dbReference type="SAM" id="MobiDB-lite"/>
    </source>
</evidence>
<dbReference type="Pfam" id="PF05380">
    <property type="entry name" value="Peptidase_A17"/>
    <property type="match status" value="1"/>
</dbReference>
<protein>
    <recommendedName>
        <fullName evidence="2">Integrase catalytic domain-containing protein</fullName>
    </recommendedName>
</protein>